<proteinExistence type="predicted"/>
<gene>
    <name evidence="2" type="ORF">LIER_18360</name>
</gene>
<organism evidence="2 3">
    <name type="scientific">Lithospermum erythrorhizon</name>
    <name type="common">Purple gromwell</name>
    <name type="synonym">Lithospermum officinale var. erythrorhizon</name>
    <dbReference type="NCBI Taxonomy" id="34254"/>
    <lineage>
        <taxon>Eukaryota</taxon>
        <taxon>Viridiplantae</taxon>
        <taxon>Streptophyta</taxon>
        <taxon>Embryophyta</taxon>
        <taxon>Tracheophyta</taxon>
        <taxon>Spermatophyta</taxon>
        <taxon>Magnoliopsida</taxon>
        <taxon>eudicotyledons</taxon>
        <taxon>Gunneridae</taxon>
        <taxon>Pentapetalae</taxon>
        <taxon>asterids</taxon>
        <taxon>lamiids</taxon>
        <taxon>Boraginales</taxon>
        <taxon>Boraginaceae</taxon>
        <taxon>Boraginoideae</taxon>
        <taxon>Lithospermeae</taxon>
        <taxon>Lithospermum</taxon>
    </lineage>
</organism>
<accession>A0AAV3QFG1</accession>
<name>A0AAV3QFG1_LITER</name>
<feature type="region of interest" description="Disordered" evidence="1">
    <location>
        <begin position="1"/>
        <end position="62"/>
    </location>
</feature>
<keyword evidence="3" id="KW-1185">Reference proteome</keyword>
<evidence type="ECO:0000313" key="3">
    <source>
        <dbReference type="Proteomes" id="UP001454036"/>
    </source>
</evidence>
<dbReference type="AlphaFoldDB" id="A0AAV3QFG1"/>
<sequence length="80" mass="8443">MPPRVDTSRVTRAMRGTRGRARGAGGRARGGRRAGRIMGESEPNVGPQTSGVHPDPPVDPVAEDEIKMGEDLVQAQIAAQ</sequence>
<evidence type="ECO:0000313" key="2">
    <source>
        <dbReference type="EMBL" id="GAA0162225.1"/>
    </source>
</evidence>
<comment type="caution">
    <text evidence="2">The sequence shown here is derived from an EMBL/GenBank/DDBJ whole genome shotgun (WGS) entry which is preliminary data.</text>
</comment>
<reference evidence="2 3" key="1">
    <citation type="submission" date="2024-01" db="EMBL/GenBank/DDBJ databases">
        <title>The complete chloroplast genome sequence of Lithospermum erythrorhizon: insights into the phylogenetic relationship among Boraginaceae species and the maternal lineages of purple gromwells.</title>
        <authorList>
            <person name="Okada T."/>
            <person name="Watanabe K."/>
        </authorList>
    </citation>
    <scope>NUCLEOTIDE SEQUENCE [LARGE SCALE GENOMIC DNA]</scope>
</reference>
<evidence type="ECO:0000256" key="1">
    <source>
        <dbReference type="SAM" id="MobiDB-lite"/>
    </source>
</evidence>
<protein>
    <submittedName>
        <fullName evidence="2">Uncharacterized protein</fullName>
    </submittedName>
</protein>
<dbReference type="Proteomes" id="UP001454036">
    <property type="component" value="Unassembled WGS sequence"/>
</dbReference>
<dbReference type="EMBL" id="BAABME010004397">
    <property type="protein sequence ID" value="GAA0162225.1"/>
    <property type="molecule type" value="Genomic_DNA"/>
</dbReference>